<organism evidence="8 9">
    <name type="scientific">Monosporascus cannonballus</name>
    <dbReference type="NCBI Taxonomy" id="155416"/>
    <lineage>
        <taxon>Eukaryota</taxon>
        <taxon>Fungi</taxon>
        <taxon>Dikarya</taxon>
        <taxon>Ascomycota</taxon>
        <taxon>Pezizomycotina</taxon>
        <taxon>Sordariomycetes</taxon>
        <taxon>Xylariomycetidae</taxon>
        <taxon>Xylariales</taxon>
        <taxon>Xylariales incertae sedis</taxon>
        <taxon>Monosporascus</taxon>
    </lineage>
</organism>
<dbReference type="Pfam" id="PF00005">
    <property type="entry name" value="ABC_tran"/>
    <property type="match status" value="1"/>
</dbReference>
<dbReference type="Gene3D" id="3.40.50.300">
    <property type="entry name" value="P-loop containing nucleotide triphosphate hydrolases"/>
    <property type="match status" value="1"/>
</dbReference>
<name>A0ABY0HDM8_9PEZI</name>
<evidence type="ECO:0000256" key="3">
    <source>
        <dbReference type="ARBA" id="ARBA00022840"/>
    </source>
</evidence>
<keyword evidence="2" id="KW-0547">Nucleotide-binding</keyword>
<evidence type="ECO:0000256" key="2">
    <source>
        <dbReference type="ARBA" id="ARBA00022741"/>
    </source>
</evidence>
<keyword evidence="3" id="KW-0067">ATP-binding</keyword>
<gene>
    <name evidence="8" type="ORF">DL762_002804</name>
</gene>
<dbReference type="InterPro" id="IPR036640">
    <property type="entry name" value="ABC1_TM_sf"/>
</dbReference>
<evidence type="ECO:0000313" key="8">
    <source>
        <dbReference type="EMBL" id="RYO90195.1"/>
    </source>
</evidence>
<dbReference type="SUPFAM" id="SSF52540">
    <property type="entry name" value="P-loop containing nucleoside triphosphate hydrolases"/>
    <property type="match status" value="1"/>
</dbReference>
<comment type="caution">
    <text evidence="8">The sequence shown here is derived from an EMBL/GenBank/DDBJ whole genome shotgun (WGS) entry which is preliminary data.</text>
</comment>
<proteinExistence type="predicted"/>
<dbReference type="InterPro" id="IPR050173">
    <property type="entry name" value="ABC_transporter_C-like"/>
</dbReference>
<dbReference type="PROSITE" id="PS50893">
    <property type="entry name" value="ABC_TRANSPORTER_2"/>
    <property type="match status" value="1"/>
</dbReference>
<dbReference type="InterPro" id="IPR027417">
    <property type="entry name" value="P-loop_NTPase"/>
</dbReference>
<keyword evidence="9" id="KW-1185">Reference proteome</keyword>
<reference evidence="8 9" key="1">
    <citation type="submission" date="2018-06" db="EMBL/GenBank/DDBJ databases">
        <title>Complete Genomes of Monosporascus.</title>
        <authorList>
            <person name="Robinson A.J."/>
            <person name="Natvig D.O."/>
        </authorList>
    </citation>
    <scope>NUCLEOTIDE SEQUENCE [LARGE SCALE GENOMIC DNA]</scope>
    <source>
        <strain evidence="8 9">CBS 609.92</strain>
    </source>
</reference>
<keyword evidence="1 6" id="KW-0812">Transmembrane</keyword>
<dbReference type="PANTHER" id="PTHR24223:SF399">
    <property type="entry name" value="ABC TRANSPORTER ATNG"/>
    <property type="match status" value="1"/>
</dbReference>
<sequence length="314" mass="34239">MSGMSETISEVVLNYRHVEVEKSKQFRKLLSFLLTISNVSTLGITLATLATFAMMSRYTGDELNATKIFTALAILQLPMSSLQTLISSVPLMGATMAALQRIQEAGSGKSSLLEIIAGRAQALKPVTSITKDFTHAAYCEQSPWLPNDTIQNVIIGAERLDRAWFSHVLSLCCLTTDIAHLERGSDTLVGADGANLSGGQKKRIALARAIYSRNRIFILDDPLGSLDANTKYLRHADRIFEIQGEELAEHSAQDGLAAGSSDNRFDFVVYDQGSTSVKEEAGNHDVDNGIVRDRIHEELTRVKNGPGPNLFRGA</sequence>
<dbReference type="PROSITE" id="PS00211">
    <property type="entry name" value="ABC_TRANSPORTER_1"/>
    <property type="match status" value="1"/>
</dbReference>
<evidence type="ECO:0000256" key="5">
    <source>
        <dbReference type="ARBA" id="ARBA00023136"/>
    </source>
</evidence>
<evidence type="ECO:0000256" key="1">
    <source>
        <dbReference type="ARBA" id="ARBA00022692"/>
    </source>
</evidence>
<dbReference type="EMBL" id="QJNS01000060">
    <property type="protein sequence ID" value="RYO90195.1"/>
    <property type="molecule type" value="Genomic_DNA"/>
</dbReference>
<feature type="domain" description="ABC transporter" evidence="7">
    <location>
        <begin position="63"/>
        <end position="298"/>
    </location>
</feature>
<dbReference type="PANTHER" id="PTHR24223">
    <property type="entry name" value="ATP-BINDING CASSETTE SUB-FAMILY C"/>
    <property type="match status" value="1"/>
</dbReference>
<evidence type="ECO:0000256" key="4">
    <source>
        <dbReference type="ARBA" id="ARBA00022989"/>
    </source>
</evidence>
<keyword evidence="5 6" id="KW-0472">Membrane</keyword>
<dbReference type="InterPro" id="IPR003439">
    <property type="entry name" value="ABC_transporter-like_ATP-bd"/>
</dbReference>
<feature type="transmembrane region" description="Helical" evidence="6">
    <location>
        <begin position="32"/>
        <end position="56"/>
    </location>
</feature>
<accession>A0ABY0HDM8</accession>
<evidence type="ECO:0000313" key="9">
    <source>
        <dbReference type="Proteomes" id="UP000294003"/>
    </source>
</evidence>
<evidence type="ECO:0000259" key="7">
    <source>
        <dbReference type="PROSITE" id="PS50893"/>
    </source>
</evidence>
<dbReference type="Gene3D" id="1.20.1560.10">
    <property type="entry name" value="ABC transporter type 1, transmembrane domain"/>
    <property type="match status" value="1"/>
</dbReference>
<protein>
    <recommendedName>
        <fullName evidence="7">ABC transporter domain-containing protein</fullName>
    </recommendedName>
</protein>
<keyword evidence="4 6" id="KW-1133">Transmembrane helix</keyword>
<dbReference type="Proteomes" id="UP000294003">
    <property type="component" value="Unassembled WGS sequence"/>
</dbReference>
<dbReference type="InterPro" id="IPR017871">
    <property type="entry name" value="ABC_transporter-like_CS"/>
</dbReference>
<evidence type="ECO:0000256" key="6">
    <source>
        <dbReference type="SAM" id="Phobius"/>
    </source>
</evidence>